<protein>
    <submittedName>
        <fullName evidence="1">Uncharacterized protein</fullName>
    </submittedName>
</protein>
<reference evidence="1" key="1">
    <citation type="submission" date="2021-02" db="EMBL/GenBank/DDBJ databases">
        <authorList>
            <person name="Nowell W R."/>
        </authorList>
    </citation>
    <scope>NUCLEOTIDE SEQUENCE</scope>
</reference>
<proteinExistence type="predicted"/>
<comment type="caution">
    <text evidence="1">The sequence shown here is derived from an EMBL/GenBank/DDBJ whole genome shotgun (WGS) entry which is preliminary data.</text>
</comment>
<dbReference type="AlphaFoldDB" id="A0A8S2YU28"/>
<organism evidence="1 2">
    <name type="scientific">Didymodactylos carnosus</name>
    <dbReference type="NCBI Taxonomy" id="1234261"/>
    <lineage>
        <taxon>Eukaryota</taxon>
        <taxon>Metazoa</taxon>
        <taxon>Spiralia</taxon>
        <taxon>Gnathifera</taxon>
        <taxon>Rotifera</taxon>
        <taxon>Eurotatoria</taxon>
        <taxon>Bdelloidea</taxon>
        <taxon>Philodinida</taxon>
        <taxon>Philodinidae</taxon>
        <taxon>Didymodactylos</taxon>
    </lineage>
</organism>
<evidence type="ECO:0000313" key="2">
    <source>
        <dbReference type="Proteomes" id="UP000681722"/>
    </source>
</evidence>
<accession>A0A8S2YU28</accession>
<evidence type="ECO:0000313" key="1">
    <source>
        <dbReference type="EMBL" id="CAF4588607.1"/>
    </source>
</evidence>
<dbReference type="EMBL" id="CAJOBC010124435">
    <property type="protein sequence ID" value="CAF4588607.1"/>
    <property type="molecule type" value="Genomic_DNA"/>
</dbReference>
<dbReference type="Proteomes" id="UP000681722">
    <property type="component" value="Unassembled WGS sequence"/>
</dbReference>
<gene>
    <name evidence="1" type="ORF">SRO942_LOCUS48411</name>
</gene>
<feature type="non-terminal residue" evidence="1">
    <location>
        <position position="16"/>
    </location>
</feature>
<name>A0A8S2YU28_9BILA</name>
<sequence length="16" mass="1876">MTFWLDRIINPNGLSV</sequence>